<dbReference type="RefSeq" id="WP_029493638.1">
    <property type="nucleotide sequence ID" value="NZ_ATKF01000095.1"/>
</dbReference>
<dbReference type="EMBL" id="CP013331">
    <property type="protein sequence ID" value="ALQ39173.1"/>
    <property type="molecule type" value="Genomic_DNA"/>
</dbReference>
<dbReference type="Pfam" id="PF00583">
    <property type="entry name" value="Acetyltransf_1"/>
    <property type="match status" value="1"/>
</dbReference>
<feature type="domain" description="N-acetyltransferase" evidence="1">
    <location>
        <begin position="4"/>
        <end position="206"/>
    </location>
</feature>
<gene>
    <name evidence="2" type="ORF">RN87_00980</name>
</gene>
<evidence type="ECO:0000259" key="1">
    <source>
        <dbReference type="PROSITE" id="PS51186"/>
    </source>
</evidence>
<reference evidence="2 3" key="1">
    <citation type="submission" date="2015-11" db="EMBL/GenBank/DDBJ databases">
        <authorList>
            <person name="Zhang Y."/>
            <person name="Guo Z."/>
        </authorList>
    </citation>
    <scope>NUCLEOTIDE SEQUENCE [LARGE SCALE GENOMIC DNA]</scope>
    <source>
        <strain evidence="2 3">ChDC F174</strain>
    </source>
</reference>
<dbReference type="Proteomes" id="UP000063275">
    <property type="component" value="Chromosome"/>
</dbReference>
<sequence>MVNINYRLATKDDLKTISSIHINEFSEYFLTILGEKLVYKFYESYYENQNILVVAEKNKKVIGFILGTDNSQARENFFKQNFNKIFWKLFKEFFKGNKILWKGIGKRLFFIKEAIIARLSKKSNKASQKVSNSYRLLSIAIRSEERGNNIAFDMETFFCKQLLENKIKRVGLSVKKDNERAISFYKKCGYDIEKEEEIATYFIKNI</sequence>
<protein>
    <recommendedName>
        <fullName evidence="1">N-acetyltransferase domain-containing protein</fullName>
    </recommendedName>
</protein>
<dbReference type="GO" id="GO:0016747">
    <property type="term" value="F:acyltransferase activity, transferring groups other than amino-acyl groups"/>
    <property type="evidence" value="ECO:0007669"/>
    <property type="project" value="InterPro"/>
</dbReference>
<evidence type="ECO:0000313" key="3">
    <source>
        <dbReference type="Proteomes" id="UP000063275"/>
    </source>
</evidence>
<proteinExistence type="predicted"/>
<dbReference type="AlphaFoldDB" id="A0A0S2ZJQ3"/>
<dbReference type="SUPFAM" id="SSF55729">
    <property type="entry name" value="Acyl-CoA N-acyltransferases (Nat)"/>
    <property type="match status" value="1"/>
</dbReference>
<name>A0A0S2ZJQ3_9FUSO</name>
<organism evidence="2">
    <name type="scientific">Fusobacterium hwasookii ChDC F174</name>
    <dbReference type="NCBI Taxonomy" id="1307442"/>
    <lineage>
        <taxon>Bacteria</taxon>
        <taxon>Fusobacteriati</taxon>
        <taxon>Fusobacteriota</taxon>
        <taxon>Fusobacteriia</taxon>
        <taxon>Fusobacteriales</taxon>
        <taxon>Fusobacteriaceae</taxon>
        <taxon>Fusobacterium</taxon>
    </lineage>
</organism>
<dbReference type="Gene3D" id="3.40.630.30">
    <property type="match status" value="1"/>
</dbReference>
<dbReference type="InterPro" id="IPR016181">
    <property type="entry name" value="Acyl_CoA_acyltransferase"/>
</dbReference>
<dbReference type="OrthoDB" id="1819306at2"/>
<dbReference type="PROSITE" id="PS51186">
    <property type="entry name" value="GNAT"/>
    <property type="match status" value="1"/>
</dbReference>
<dbReference type="KEGG" id="fhw:RN87_00980"/>
<dbReference type="InterPro" id="IPR000182">
    <property type="entry name" value="GNAT_dom"/>
</dbReference>
<evidence type="ECO:0000313" key="2">
    <source>
        <dbReference type="EMBL" id="ALQ39173.1"/>
    </source>
</evidence>
<accession>A0A0S2ZJQ3</accession>